<evidence type="ECO:0000313" key="2">
    <source>
        <dbReference type="WBParaSite" id="JU765_v2.g8945.t1"/>
    </source>
</evidence>
<dbReference type="Proteomes" id="UP000887576">
    <property type="component" value="Unplaced"/>
</dbReference>
<organism evidence="1 2">
    <name type="scientific">Panagrolaimus sp. JU765</name>
    <dbReference type="NCBI Taxonomy" id="591449"/>
    <lineage>
        <taxon>Eukaryota</taxon>
        <taxon>Metazoa</taxon>
        <taxon>Ecdysozoa</taxon>
        <taxon>Nematoda</taxon>
        <taxon>Chromadorea</taxon>
        <taxon>Rhabditida</taxon>
        <taxon>Tylenchina</taxon>
        <taxon>Panagrolaimomorpha</taxon>
        <taxon>Panagrolaimoidea</taxon>
        <taxon>Panagrolaimidae</taxon>
        <taxon>Panagrolaimus</taxon>
    </lineage>
</organism>
<dbReference type="WBParaSite" id="JU765_v2.g8945.t1">
    <property type="protein sequence ID" value="JU765_v2.g8945.t1"/>
    <property type="gene ID" value="JU765_v2.g8945"/>
</dbReference>
<proteinExistence type="predicted"/>
<sequence>MTTTISKSGLSEYINFCRNLPEHQGQKLLEKVEGLFQQISRIDDTFNVKFENKMKTIDSLDRRQVLDDYSNKVPINEIILSHPKFDERVFMQVFAEKIKNGWLIL</sequence>
<accession>A0AC34RQH8</accession>
<name>A0AC34RQH8_9BILA</name>
<reference evidence="2" key="1">
    <citation type="submission" date="2022-11" db="UniProtKB">
        <authorList>
            <consortium name="WormBaseParasite"/>
        </authorList>
    </citation>
    <scope>IDENTIFICATION</scope>
</reference>
<protein>
    <submittedName>
        <fullName evidence="2">Uncharacterized protein</fullName>
    </submittedName>
</protein>
<evidence type="ECO:0000313" key="1">
    <source>
        <dbReference type="Proteomes" id="UP000887576"/>
    </source>
</evidence>